<dbReference type="Proteomes" id="UP000485058">
    <property type="component" value="Unassembled WGS sequence"/>
</dbReference>
<keyword evidence="2" id="KW-1185">Reference proteome</keyword>
<comment type="caution">
    <text evidence="1">The sequence shown here is derived from an EMBL/GenBank/DDBJ whole genome shotgun (WGS) entry which is preliminary data.</text>
</comment>
<dbReference type="AlphaFoldDB" id="A0A699ZN04"/>
<protein>
    <submittedName>
        <fullName evidence="1">Uncharacterized protein</fullName>
    </submittedName>
</protein>
<evidence type="ECO:0000313" key="1">
    <source>
        <dbReference type="EMBL" id="GFH17232.1"/>
    </source>
</evidence>
<gene>
    <name evidence="1" type="ORF">HaLaN_13819</name>
</gene>
<dbReference type="EMBL" id="BLLF01001116">
    <property type="protein sequence ID" value="GFH17232.1"/>
    <property type="molecule type" value="Genomic_DNA"/>
</dbReference>
<reference evidence="1 2" key="1">
    <citation type="submission" date="2020-02" db="EMBL/GenBank/DDBJ databases">
        <title>Draft genome sequence of Haematococcus lacustris strain NIES-144.</title>
        <authorList>
            <person name="Morimoto D."/>
            <person name="Nakagawa S."/>
            <person name="Yoshida T."/>
            <person name="Sawayama S."/>
        </authorList>
    </citation>
    <scope>NUCLEOTIDE SEQUENCE [LARGE SCALE GENOMIC DNA]</scope>
    <source>
        <strain evidence="1 2">NIES-144</strain>
    </source>
</reference>
<name>A0A699ZN04_HAELA</name>
<proteinExistence type="predicted"/>
<sequence length="150" mass="14334">MFRQCLTRVAGGEGALLHLCMLRAGSVTAVSQANSQSFNEAASTTSKAVSNAVAAVCGGQDVSAAASALAQATATATAKAVASAQAVVTVQGAGSGCASASATATAVAKAVAQAIAEAFASASNGCAARSTGYGKETYHALGSQSCVARG</sequence>
<evidence type="ECO:0000313" key="2">
    <source>
        <dbReference type="Proteomes" id="UP000485058"/>
    </source>
</evidence>
<accession>A0A699ZN04</accession>
<organism evidence="1 2">
    <name type="scientific">Haematococcus lacustris</name>
    <name type="common">Green alga</name>
    <name type="synonym">Haematococcus pluvialis</name>
    <dbReference type="NCBI Taxonomy" id="44745"/>
    <lineage>
        <taxon>Eukaryota</taxon>
        <taxon>Viridiplantae</taxon>
        <taxon>Chlorophyta</taxon>
        <taxon>core chlorophytes</taxon>
        <taxon>Chlorophyceae</taxon>
        <taxon>CS clade</taxon>
        <taxon>Chlamydomonadales</taxon>
        <taxon>Haematococcaceae</taxon>
        <taxon>Haematococcus</taxon>
    </lineage>
</organism>